<keyword evidence="1" id="KW-1133">Transmembrane helix</keyword>
<sequence length="93" mass="10646">MNIQISKISSHQTSKAIALTFFVLTLPFGFIGLALSFFGPDFESHNGQGFPYLLFVFAPVIYGVMFYFMQRFFCFAYNLVAKRFGGIEFETKE</sequence>
<feature type="transmembrane region" description="Helical" evidence="1">
    <location>
        <begin position="16"/>
        <end position="38"/>
    </location>
</feature>
<gene>
    <name evidence="2" type="ORF">ADS77_09450</name>
</gene>
<dbReference type="PATRIC" id="fig|187330.3.peg.3973"/>
<reference evidence="2 3" key="1">
    <citation type="submission" date="2015-08" db="EMBL/GenBank/DDBJ databases">
        <title>Draft Genome Sequence of Pseudoalteromonas porphyrae UCD-SED14.</title>
        <authorList>
            <person name="Coil D.A."/>
            <person name="Jospin G."/>
            <person name="Lee R.D."/>
            <person name="Eisen J.A."/>
        </authorList>
    </citation>
    <scope>NUCLEOTIDE SEQUENCE [LARGE SCALE GENOMIC DNA]</scope>
    <source>
        <strain evidence="2 3">UCD-SED14</strain>
    </source>
</reference>
<dbReference type="AlphaFoldDB" id="A0A0N0M002"/>
<proteinExistence type="predicted"/>
<keyword evidence="1" id="KW-0472">Membrane</keyword>
<comment type="caution">
    <text evidence="2">The sequence shown here is derived from an EMBL/GenBank/DDBJ whole genome shotgun (WGS) entry which is preliminary data.</text>
</comment>
<accession>A0A0N0M002</accession>
<organism evidence="2 3">
    <name type="scientific">Pseudoalteromonas porphyrae</name>
    <dbReference type="NCBI Taxonomy" id="187330"/>
    <lineage>
        <taxon>Bacteria</taxon>
        <taxon>Pseudomonadati</taxon>
        <taxon>Pseudomonadota</taxon>
        <taxon>Gammaproteobacteria</taxon>
        <taxon>Alteromonadales</taxon>
        <taxon>Pseudoalteromonadaceae</taxon>
        <taxon>Pseudoalteromonas</taxon>
    </lineage>
</organism>
<dbReference type="OrthoDB" id="6294340at2"/>
<feature type="transmembrane region" description="Helical" evidence="1">
    <location>
        <begin position="50"/>
        <end position="69"/>
    </location>
</feature>
<keyword evidence="1" id="KW-0812">Transmembrane</keyword>
<evidence type="ECO:0000313" key="3">
    <source>
        <dbReference type="Proteomes" id="UP000037848"/>
    </source>
</evidence>
<evidence type="ECO:0000313" key="2">
    <source>
        <dbReference type="EMBL" id="KPH63491.1"/>
    </source>
</evidence>
<name>A0A0N0M002_9GAMM</name>
<dbReference type="RefSeq" id="WP_054454072.1">
    <property type="nucleotide sequence ID" value="NZ_LHPH01000008.1"/>
</dbReference>
<dbReference type="Proteomes" id="UP000037848">
    <property type="component" value="Unassembled WGS sequence"/>
</dbReference>
<protein>
    <submittedName>
        <fullName evidence="2">Uncharacterized protein</fullName>
    </submittedName>
</protein>
<evidence type="ECO:0000256" key="1">
    <source>
        <dbReference type="SAM" id="Phobius"/>
    </source>
</evidence>
<keyword evidence="3" id="KW-1185">Reference proteome</keyword>
<dbReference type="EMBL" id="LHPH01000008">
    <property type="protein sequence ID" value="KPH63491.1"/>
    <property type="molecule type" value="Genomic_DNA"/>
</dbReference>